<sequence>MRLGCNTVLFSKLDLPEALRRVEWCGFKEVELAAIPGMCEHVSPERDDPAQVQALLDEVGLRAVAIEAATNLTNADNLPRFISVLRFASALGVEVVNTGSGGKTGDAASEQAAYAAIRQLAPIAADLGVRVGVKAHVNQAIDNTARALQALEAMPIDGWGINFDASHLYRLGDDVVESARLLGPRLASVHIRDTLELVIPIGPPQTQIAGRGSIDLPGVLQALQQANYSGPINLEVIGGANLEDWQASAVAAESHGYLSRIMRTLDA</sequence>
<dbReference type="PANTHER" id="PTHR12110">
    <property type="entry name" value="HYDROXYPYRUVATE ISOMERASE"/>
    <property type="match status" value="1"/>
</dbReference>
<dbReference type="Pfam" id="PF01261">
    <property type="entry name" value="AP_endonuc_2"/>
    <property type="match status" value="1"/>
</dbReference>
<dbReference type="PANTHER" id="PTHR12110:SF21">
    <property type="entry name" value="XYLOSE ISOMERASE-LIKE TIM BARREL DOMAIN-CONTAINING PROTEIN"/>
    <property type="match status" value="1"/>
</dbReference>
<dbReference type="InterPro" id="IPR013022">
    <property type="entry name" value="Xyl_isomerase-like_TIM-brl"/>
</dbReference>
<feature type="domain" description="Xylose isomerase-like TIM barrel" evidence="1">
    <location>
        <begin position="21"/>
        <end position="245"/>
    </location>
</feature>
<protein>
    <recommendedName>
        <fullName evidence="1">Xylose isomerase-like TIM barrel domain-containing protein</fullName>
    </recommendedName>
</protein>
<comment type="caution">
    <text evidence="2">The sequence shown here is derived from an EMBL/GenBank/DDBJ whole genome shotgun (WGS) entry which is preliminary data.</text>
</comment>
<reference evidence="3" key="1">
    <citation type="submission" date="2018-12" db="EMBL/GenBank/DDBJ databases">
        <title>Tengunoibacter tsumagoiensis gen. nov., sp. nov., Dictyobacter kobayashii sp. nov., D. alpinus sp. nov., and D. joshuensis sp. nov. and description of Dictyobacteraceae fam. nov. within the order Ktedonobacterales isolated from Tengu-no-mugimeshi.</title>
        <authorList>
            <person name="Wang C.M."/>
            <person name="Zheng Y."/>
            <person name="Sakai Y."/>
            <person name="Toyoda A."/>
            <person name="Minakuchi Y."/>
            <person name="Abe K."/>
            <person name="Yokota A."/>
            <person name="Yabe S."/>
        </authorList>
    </citation>
    <scope>NUCLEOTIDE SEQUENCE [LARGE SCALE GENOMIC DNA]</scope>
    <source>
        <strain evidence="3">S-27</strain>
    </source>
</reference>
<dbReference type="RefSeq" id="WP_126600889.1">
    <property type="nucleotide sequence ID" value="NZ_BIFQ01000002.1"/>
</dbReference>
<organism evidence="2 3">
    <name type="scientific">Dictyobacter aurantiacus</name>
    <dbReference type="NCBI Taxonomy" id="1936993"/>
    <lineage>
        <taxon>Bacteria</taxon>
        <taxon>Bacillati</taxon>
        <taxon>Chloroflexota</taxon>
        <taxon>Ktedonobacteria</taxon>
        <taxon>Ktedonobacterales</taxon>
        <taxon>Dictyobacteraceae</taxon>
        <taxon>Dictyobacter</taxon>
    </lineage>
</organism>
<dbReference type="OrthoDB" id="2817989at2"/>
<accession>A0A401ZND2</accession>
<dbReference type="InterPro" id="IPR050312">
    <property type="entry name" value="IolE/XylAMocC-like"/>
</dbReference>
<evidence type="ECO:0000313" key="3">
    <source>
        <dbReference type="Proteomes" id="UP000287224"/>
    </source>
</evidence>
<dbReference type="InterPro" id="IPR036237">
    <property type="entry name" value="Xyl_isomerase-like_sf"/>
</dbReference>
<dbReference type="AlphaFoldDB" id="A0A401ZND2"/>
<dbReference type="Proteomes" id="UP000287224">
    <property type="component" value="Unassembled WGS sequence"/>
</dbReference>
<evidence type="ECO:0000313" key="2">
    <source>
        <dbReference type="EMBL" id="GCE08369.1"/>
    </source>
</evidence>
<gene>
    <name evidence="2" type="ORF">KDAU_56980</name>
</gene>
<keyword evidence="3" id="KW-1185">Reference proteome</keyword>
<proteinExistence type="predicted"/>
<evidence type="ECO:0000259" key="1">
    <source>
        <dbReference type="Pfam" id="PF01261"/>
    </source>
</evidence>
<name>A0A401ZND2_9CHLR</name>
<dbReference type="Gene3D" id="3.20.20.150">
    <property type="entry name" value="Divalent-metal-dependent TIM barrel enzymes"/>
    <property type="match status" value="1"/>
</dbReference>
<dbReference type="EMBL" id="BIFQ01000002">
    <property type="protein sequence ID" value="GCE08369.1"/>
    <property type="molecule type" value="Genomic_DNA"/>
</dbReference>
<dbReference type="SUPFAM" id="SSF51658">
    <property type="entry name" value="Xylose isomerase-like"/>
    <property type="match status" value="1"/>
</dbReference>